<evidence type="ECO:0000313" key="2">
    <source>
        <dbReference type="Proteomes" id="UP000299211"/>
    </source>
</evidence>
<evidence type="ECO:0008006" key="3">
    <source>
        <dbReference type="Google" id="ProtNLM"/>
    </source>
</evidence>
<dbReference type="AlphaFoldDB" id="A0A4D4N5R8"/>
<evidence type="ECO:0000313" key="1">
    <source>
        <dbReference type="EMBL" id="GDY78925.1"/>
    </source>
</evidence>
<organism evidence="1 2">
    <name type="scientific">Streptomyces avermitilis</name>
    <dbReference type="NCBI Taxonomy" id="33903"/>
    <lineage>
        <taxon>Bacteria</taxon>
        <taxon>Bacillati</taxon>
        <taxon>Actinomycetota</taxon>
        <taxon>Actinomycetes</taxon>
        <taxon>Kitasatosporales</taxon>
        <taxon>Streptomycetaceae</taxon>
        <taxon>Streptomyces</taxon>
    </lineage>
</organism>
<dbReference type="EMBL" id="BJHY01000001">
    <property type="protein sequence ID" value="GDY78925.1"/>
    <property type="molecule type" value="Genomic_DNA"/>
</dbReference>
<name>A0A4D4N5R8_STRAX</name>
<proteinExistence type="predicted"/>
<protein>
    <recommendedName>
        <fullName evidence="3">UbiC transcription regulator-associated domain-containing protein</fullName>
    </recommendedName>
</protein>
<gene>
    <name evidence="1" type="ORF">SAV31267_084100</name>
</gene>
<reference evidence="1 2" key="1">
    <citation type="submission" date="2019-04" db="EMBL/GenBank/DDBJ databases">
        <title>Draft genome sequences of Streptomyces avermitilis ATCC 31267.</title>
        <authorList>
            <person name="Komaki H."/>
            <person name="Tamura T."/>
            <person name="Hosoyama A."/>
        </authorList>
    </citation>
    <scope>NUCLEOTIDE SEQUENCE [LARGE SCALE GENOMIC DNA]</scope>
    <source>
        <strain evidence="1 2">ATCC 31267</strain>
    </source>
</reference>
<accession>A0A4D4N5R8</accession>
<dbReference type="Proteomes" id="UP000299211">
    <property type="component" value="Unassembled WGS sequence"/>
</dbReference>
<sequence length="59" mass="6727">MRKAGLTLHHRDSITQFPPSVRVTRRVHDQHHRPLEITDLVADARLDALVYEFTLPAAG</sequence>
<comment type="caution">
    <text evidence="1">The sequence shown here is derived from an EMBL/GenBank/DDBJ whole genome shotgun (WGS) entry which is preliminary data.</text>
</comment>